<dbReference type="Proteomes" id="UP000016932">
    <property type="component" value="Unassembled WGS sequence"/>
</dbReference>
<feature type="compositionally biased region" description="Polar residues" evidence="1">
    <location>
        <begin position="415"/>
        <end position="427"/>
    </location>
</feature>
<reference evidence="2 3" key="1">
    <citation type="journal article" date="2012" name="PLoS Pathog.">
        <title>Diverse lifestyles and strategies of plant pathogenesis encoded in the genomes of eighteen Dothideomycetes fungi.</title>
        <authorList>
            <person name="Ohm R.A."/>
            <person name="Feau N."/>
            <person name="Henrissat B."/>
            <person name="Schoch C.L."/>
            <person name="Horwitz B.A."/>
            <person name="Barry K.W."/>
            <person name="Condon B.J."/>
            <person name="Copeland A.C."/>
            <person name="Dhillon B."/>
            <person name="Glaser F."/>
            <person name="Hesse C.N."/>
            <person name="Kosti I."/>
            <person name="LaButti K."/>
            <person name="Lindquist E.A."/>
            <person name="Lucas S."/>
            <person name="Salamov A.A."/>
            <person name="Bradshaw R.E."/>
            <person name="Ciuffetti L."/>
            <person name="Hamelin R.C."/>
            <person name="Kema G.H.J."/>
            <person name="Lawrence C."/>
            <person name="Scott J.A."/>
            <person name="Spatafora J.W."/>
            <person name="Turgeon B.G."/>
            <person name="de Wit P.J.G.M."/>
            <person name="Zhong S."/>
            <person name="Goodwin S.B."/>
            <person name="Grigoriev I.V."/>
        </authorList>
    </citation>
    <scope>NUCLEOTIDE SEQUENCE [LARGE SCALE GENOMIC DNA]</scope>
    <source>
        <strain evidence="2 3">CIRAD86</strain>
    </source>
</reference>
<dbReference type="InterPro" id="IPR015943">
    <property type="entry name" value="WD40/YVTN_repeat-like_dom_sf"/>
</dbReference>
<dbReference type="AlphaFoldDB" id="M3AKQ3"/>
<dbReference type="EMBL" id="KB446564">
    <property type="protein sequence ID" value="EME77723.1"/>
    <property type="molecule type" value="Genomic_DNA"/>
</dbReference>
<dbReference type="Gene3D" id="2.130.10.10">
    <property type="entry name" value="YVTN repeat-like/Quinoprotein amine dehydrogenase"/>
    <property type="match status" value="1"/>
</dbReference>
<dbReference type="RefSeq" id="XP_007931509.1">
    <property type="nucleotide sequence ID" value="XM_007933318.1"/>
</dbReference>
<proteinExistence type="predicted"/>
<dbReference type="KEGG" id="pfj:MYCFIDRAFT_84823"/>
<dbReference type="eggNOG" id="ENOG502SJ54">
    <property type="taxonomic scope" value="Eukaryota"/>
</dbReference>
<dbReference type="OrthoDB" id="5323870at2759"/>
<evidence type="ECO:0008006" key="4">
    <source>
        <dbReference type="Google" id="ProtNLM"/>
    </source>
</evidence>
<name>M3AKQ3_PSEFD</name>
<dbReference type="VEuPathDB" id="FungiDB:MYCFIDRAFT_84823"/>
<sequence>MLTTASTCYSYELSHRIHCSLISPLTAPNGSTLILYGLQTGLRILWRGGRPRRRRQDAAAHINGHDAAGTVDLLDDDEFEEDEEEQDPDCPHPSIIQDLDVAFGTERKPVAALHLATISITNNTAAPHVLKSSAVVAASSSDGKLRVLQIPLMPPADDAKEQARGEIVSSAIDLDLGTYHITNLPASLAVKFLAHEHQRSNALIAPNHDVEGSLLVVSAGRTLRTWTIPVTADAILGDDINNLDKIFLPSPAVSVSLHTSPRSSQLLLVDATSAVRIYEPLASPAPRRRPGSSDSTPQLPTTVLKPGGWITSFHPAFQAPKDASTISAAFARRKKVLDAKWILGGRAALALLEDGEWGIWDVTSPPKGKNVEVFALNGFIDTAARAETAEPAKQRQGAARLAPSTPNTRKAKQEQLFSGTPKTTSHATPRGGISVSPYSIKAGAGDESVVIWYNNQIYSIASIGRFWQQGTSGGLYSSSLTHIPEVNLMQENITSISQFASKTAGSGIGSMNTPRDLLVSAEHRAIILQSTPPPTPSRQLFHAAERPASRDQQMLDSGDLDLDGIDNMLDSMAAPARRVGFLSPLA</sequence>
<feature type="region of interest" description="Disordered" evidence="1">
    <location>
        <begin position="388"/>
        <end position="432"/>
    </location>
</feature>
<evidence type="ECO:0000313" key="3">
    <source>
        <dbReference type="Proteomes" id="UP000016932"/>
    </source>
</evidence>
<accession>M3AKQ3</accession>
<keyword evidence="3" id="KW-1185">Reference proteome</keyword>
<organism evidence="2 3">
    <name type="scientific">Pseudocercospora fijiensis (strain CIRAD86)</name>
    <name type="common">Black leaf streak disease fungus</name>
    <name type="synonym">Mycosphaerella fijiensis</name>
    <dbReference type="NCBI Taxonomy" id="383855"/>
    <lineage>
        <taxon>Eukaryota</taxon>
        <taxon>Fungi</taxon>
        <taxon>Dikarya</taxon>
        <taxon>Ascomycota</taxon>
        <taxon>Pezizomycotina</taxon>
        <taxon>Dothideomycetes</taxon>
        <taxon>Dothideomycetidae</taxon>
        <taxon>Mycosphaerellales</taxon>
        <taxon>Mycosphaerellaceae</taxon>
        <taxon>Pseudocercospora</taxon>
    </lineage>
</organism>
<gene>
    <name evidence="2" type="ORF">MYCFIDRAFT_84823</name>
</gene>
<feature type="compositionally biased region" description="Polar residues" evidence="1">
    <location>
        <begin position="292"/>
        <end position="301"/>
    </location>
</feature>
<dbReference type="GeneID" id="19342261"/>
<dbReference type="HOGENOM" id="CLU_007901_1_0_1"/>
<feature type="region of interest" description="Disordered" evidence="1">
    <location>
        <begin position="280"/>
        <end position="301"/>
    </location>
</feature>
<protein>
    <recommendedName>
        <fullName evidence="4">Nucleoporin NUP37</fullName>
    </recommendedName>
</protein>
<evidence type="ECO:0000313" key="2">
    <source>
        <dbReference type="EMBL" id="EME77723.1"/>
    </source>
</evidence>
<evidence type="ECO:0000256" key="1">
    <source>
        <dbReference type="SAM" id="MobiDB-lite"/>
    </source>
</evidence>